<name>A0A364P077_9PROT</name>
<evidence type="ECO:0000256" key="5">
    <source>
        <dbReference type="ARBA" id="ARBA00022801"/>
    </source>
</evidence>
<feature type="disulfide bond" evidence="8">
    <location>
        <begin position="22"/>
        <end position="242"/>
    </location>
</feature>
<proteinExistence type="predicted"/>
<evidence type="ECO:0000313" key="10">
    <source>
        <dbReference type="Proteomes" id="UP000251075"/>
    </source>
</evidence>
<dbReference type="OrthoDB" id="1467367at2"/>
<dbReference type="EMBL" id="PGTO01000004">
    <property type="protein sequence ID" value="RAU22724.1"/>
    <property type="molecule type" value="Genomic_DNA"/>
</dbReference>
<dbReference type="GO" id="GO:0046872">
    <property type="term" value="F:metal ion binding"/>
    <property type="evidence" value="ECO:0007669"/>
    <property type="project" value="UniProtKB-KW"/>
</dbReference>
<dbReference type="GO" id="GO:0004252">
    <property type="term" value="F:serine-type endopeptidase activity"/>
    <property type="evidence" value="ECO:0007669"/>
    <property type="project" value="InterPro"/>
</dbReference>
<evidence type="ECO:0000256" key="4">
    <source>
        <dbReference type="ARBA" id="ARBA00022764"/>
    </source>
</evidence>
<evidence type="ECO:0000256" key="6">
    <source>
        <dbReference type="ARBA" id="ARBA00022833"/>
    </source>
</evidence>
<accession>A0A364P077</accession>
<organism evidence="9 10">
    <name type="scientific">Paramagnetospirillum kuznetsovii</name>
    <dbReference type="NCBI Taxonomy" id="2053833"/>
    <lineage>
        <taxon>Bacteria</taxon>
        <taxon>Pseudomonadati</taxon>
        <taxon>Pseudomonadota</taxon>
        <taxon>Alphaproteobacteria</taxon>
        <taxon>Rhodospirillales</taxon>
        <taxon>Magnetospirillaceae</taxon>
        <taxon>Paramagnetospirillum</taxon>
    </lineage>
</organism>
<evidence type="ECO:0000313" key="9">
    <source>
        <dbReference type="EMBL" id="RAU22724.1"/>
    </source>
</evidence>
<protein>
    <submittedName>
        <fullName evidence="9">Penicillin-insensitive murein endopeptidase</fullName>
    </submittedName>
</protein>
<sequence length="250" mass="27059">MLAVAGNQSLAAEVIGGPAAGCLRGGQALALDSADYQVLRQSRQRFWGHPATVRLVQSLAAANAADGQGTLLIADMAQARGGPMPSGHASHQNGLDVDIWFRLAARPLAKADLDAPRPLPMVRVGGVTEHWSEAQARLLERAARTPEVDRIFVNPVIKQAMCRRAKDGERDWLGKLRPWWGHDEHFHVRMVCPADSPDCEGQKPFPEGDGCGAELDSWMAKPTFPAPPERPHVQVRPMPEACVALLGTKP</sequence>
<feature type="disulfide bond" evidence="8">
    <location>
        <begin position="162"/>
        <end position="211"/>
    </location>
</feature>
<keyword evidence="3" id="KW-0732">Signal</keyword>
<evidence type="ECO:0000256" key="1">
    <source>
        <dbReference type="ARBA" id="ARBA00022670"/>
    </source>
</evidence>
<dbReference type="SUPFAM" id="SSF55166">
    <property type="entry name" value="Hedgehog/DD-peptidase"/>
    <property type="match status" value="1"/>
</dbReference>
<reference evidence="9 10" key="1">
    <citation type="submission" date="2017-11" db="EMBL/GenBank/DDBJ databases">
        <title>Draft genome sequence of magnetotactic bacterium Magnetospirillum kuznetsovii LBB-42.</title>
        <authorList>
            <person name="Grouzdev D.S."/>
            <person name="Rysina M.S."/>
            <person name="Baslerov R.V."/>
            <person name="Koziaeva V."/>
        </authorList>
    </citation>
    <scope>NUCLEOTIDE SEQUENCE [LARGE SCALE GENOMIC DNA]</scope>
    <source>
        <strain evidence="9 10">LBB-42</strain>
    </source>
</reference>
<keyword evidence="4" id="KW-0574">Periplasm</keyword>
<feature type="disulfide bond" evidence="8">
    <location>
        <begin position="192"/>
        <end position="199"/>
    </location>
</feature>
<evidence type="ECO:0000256" key="7">
    <source>
        <dbReference type="ARBA" id="ARBA00023049"/>
    </source>
</evidence>
<evidence type="ECO:0000256" key="8">
    <source>
        <dbReference type="PIRSR" id="PIRSR018455-2"/>
    </source>
</evidence>
<dbReference type="GO" id="GO:0008237">
    <property type="term" value="F:metallopeptidase activity"/>
    <property type="evidence" value="ECO:0007669"/>
    <property type="project" value="UniProtKB-KW"/>
</dbReference>
<dbReference type="AlphaFoldDB" id="A0A364P077"/>
<dbReference type="InterPro" id="IPR009045">
    <property type="entry name" value="Zn_M74/Hedgehog-like"/>
</dbReference>
<keyword evidence="6" id="KW-0862">Zinc</keyword>
<gene>
    <name evidence="9" type="ORF">CU669_07700</name>
</gene>
<keyword evidence="2" id="KW-0479">Metal-binding</keyword>
<comment type="caution">
    <text evidence="9">The sequence shown here is derived from an EMBL/GenBank/DDBJ whole genome shotgun (WGS) entry which is preliminary data.</text>
</comment>
<keyword evidence="8" id="KW-1015">Disulfide bond</keyword>
<dbReference type="NCBIfam" id="NF006947">
    <property type="entry name" value="PRK09429.1"/>
    <property type="match status" value="1"/>
</dbReference>
<keyword evidence="5" id="KW-0378">Hydrolase</keyword>
<keyword evidence="7" id="KW-0482">Metalloprotease</keyword>
<evidence type="ECO:0000256" key="3">
    <source>
        <dbReference type="ARBA" id="ARBA00022729"/>
    </source>
</evidence>
<dbReference type="PIRSF" id="PIRSF018455">
    <property type="entry name" value="MepA"/>
    <property type="match status" value="1"/>
</dbReference>
<dbReference type="Proteomes" id="UP000251075">
    <property type="component" value="Unassembled WGS sequence"/>
</dbReference>
<dbReference type="Gene3D" id="3.30.1380.10">
    <property type="match status" value="1"/>
</dbReference>
<keyword evidence="1" id="KW-0645">Protease</keyword>
<dbReference type="Pfam" id="PF03411">
    <property type="entry name" value="Peptidase_M74"/>
    <property type="match status" value="1"/>
</dbReference>
<dbReference type="GO" id="GO:0006508">
    <property type="term" value="P:proteolysis"/>
    <property type="evidence" value="ECO:0007669"/>
    <property type="project" value="UniProtKB-KW"/>
</dbReference>
<dbReference type="InterPro" id="IPR005073">
    <property type="entry name" value="Peptidase_M74"/>
</dbReference>
<evidence type="ECO:0000256" key="2">
    <source>
        <dbReference type="ARBA" id="ARBA00022723"/>
    </source>
</evidence>
<dbReference type="GO" id="GO:0030288">
    <property type="term" value="C:outer membrane-bounded periplasmic space"/>
    <property type="evidence" value="ECO:0007669"/>
    <property type="project" value="InterPro"/>
</dbReference>
<keyword evidence="10" id="KW-1185">Reference proteome</keyword>